<organism evidence="3 4">
    <name type="scientific">Mucilaginibacter straminoryzae</name>
    <dbReference type="NCBI Taxonomy" id="2932774"/>
    <lineage>
        <taxon>Bacteria</taxon>
        <taxon>Pseudomonadati</taxon>
        <taxon>Bacteroidota</taxon>
        <taxon>Sphingobacteriia</taxon>
        <taxon>Sphingobacteriales</taxon>
        <taxon>Sphingobacteriaceae</taxon>
        <taxon>Mucilaginibacter</taxon>
    </lineage>
</organism>
<evidence type="ECO:0000313" key="4">
    <source>
        <dbReference type="Proteomes" id="UP001139450"/>
    </source>
</evidence>
<feature type="signal peptide" evidence="1">
    <location>
        <begin position="1"/>
        <end position="24"/>
    </location>
</feature>
<feature type="domain" description="Putative auto-transporter adhesin head GIN" evidence="2">
    <location>
        <begin position="41"/>
        <end position="181"/>
    </location>
</feature>
<accession>A0A9X1X699</accession>
<feature type="chain" id="PRO_5040828617" evidence="1">
    <location>
        <begin position="25"/>
        <end position="201"/>
    </location>
</feature>
<gene>
    <name evidence="3" type="ORF">MUY27_14425</name>
</gene>
<reference evidence="3" key="1">
    <citation type="submission" date="2022-04" db="EMBL/GenBank/DDBJ databases">
        <title>Mucilaginibacter sp. RS28 isolated from freshwater.</title>
        <authorList>
            <person name="Ko S.-R."/>
        </authorList>
    </citation>
    <scope>NUCLEOTIDE SEQUENCE</scope>
    <source>
        <strain evidence="3">RS28</strain>
    </source>
</reference>
<evidence type="ECO:0000313" key="3">
    <source>
        <dbReference type="EMBL" id="MCJ8210910.1"/>
    </source>
</evidence>
<keyword evidence="4" id="KW-1185">Reference proteome</keyword>
<protein>
    <submittedName>
        <fullName evidence="3">DUF2807 domain-containing protein</fullName>
    </submittedName>
</protein>
<evidence type="ECO:0000259" key="2">
    <source>
        <dbReference type="Pfam" id="PF10988"/>
    </source>
</evidence>
<dbReference type="Pfam" id="PF10988">
    <property type="entry name" value="DUF2807"/>
    <property type="match status" value="1"/>
</dbReference>
<name>A0A9X1X699_9SPHI</name>
<dbReference type="Gene3D" id="2.160.20.120">
    <property type="match status" value="1"/>
</dbReference>
<dbReference type="EMBL" id="JALJEJ010000007">
    <property type="protein sequence ID" value="MCJ8210910.1"/>
    <property type="molecule type" value="Genomic_DNA"/>
</dbReference>
<dbReference type="InterPro" id="IPR021255">
    <property type="entry name" value="DUF2807"/>
</dbReference>
<evidence type="ECO:0000256" key="1">
    <source>
        <dbReference type="SAM" id="SignalP"/>
    </source>
</evidence>
<dbReference type="RefSeq" id="WP_245130968.1">
    <property type="nucleotide sequence ID" value="NZ_JALJEJ010000007.1"/>
</dbReference>
<dbReference type="AlphaFoldDB" id="A0A9X1X699"/>
<comment type="caution">
    <text evidence="3">The sequence shown here is derived from an EMBL/GenBank/DDBJ whole genome shotgun (WGS) entry which is preliminary data.</text>
</comment>
<dbReference type="Proteomes" id="UP001139450">
    <property type="component" value="Unassembled WGS sequence"/>
</dbReference>
<proteinExistence type="predicted"/>
<sequence>MKTTIFTIAAMLVLGVATTTTTKAATLKSTSTVLSDVKNINKIEVRGNVELYVSEGADDNVKVYNSYYSESALVQNQKGVLRISSYKNEKLVVWVTAKDLRSIDAYDNAVVNSFGKLSAISLDVELHNTASANLNLDSYAANIQVNDQAKANLSGSVTEAALTYDQSATVNSASFAATKISRTVNRNGLEKRNVDMVAGLE</sequence>
<keyword evidence="1" id="KW-0732">Signal</keyword>